<protein>
    <submittedName>
        <fullName evidence="1">Uncharacterized protein</fullName>
    </submittedName>
</protein>
<evidence type="ECO:0000313" key="1">
    <source>
        <dbReference type="EMBL" id="SMP92831.1"/>
    </source>
</evidence>
<sequence>MENIEVLRSKLVERIFSTTNVNFLQAVENLFLSVQPEEDAKYILSKSQKEMILVAEEILNMGELFPTRS</sequence>
<dbReference type="RefSeq" id="WP_283416670.1">
    <property type="nucleotide sequence ID" value="NZ_FXUO01000004.1"/>
</dbReference>
<name>A0ABY1R2L5_9FLAO</name>
<evidence type="ECO:0000313" key="2">
    <source>
        <dbReference type="Proteomes" id="UP001158050"/>
    </source>
</evidence>
<organism evidence="1 2">
    <name type="scientific">Epilithonimonas pallida</name>
    <dbReference type="NCBI Taxonomy" id="373671"/>
    <lineage>
        <taxon>Bacteria</taxon>
        <taxon>Pseudomonadati</taxon>
        <taxon>Bacteroidota</taxon>
        <taxon>Flavobacteriia</taxon>
        <taxon>Flavobacteriales</taxon>
        <taxon>Weeksellaceae</taxon>
        <taxon>Chryseobacterium group</taxon>
        <taxon>Epilithonimonas</taxon>
    </lineage>
</organism>
<dbReference type="EMBL" id="FXUO01000004">
    <property type="protein sequence ID" value="SMP92831.1"/>
    <property type="molecule type" value="Genomic_DNA"/>
</dbReference>
<comment type="caution">
    <text evidence="1">The sequence shown here is derived from an EMBL/GenBank/DDBJ whole genome shotgun (WGS) entry which is preliminary data.</text>
</comment>
<gene>
    <name evidence="1" type="ORF">SAMN05421679_104206</name>
</gene>
<reference evidence="1 2" key="1">
    <citation type="submission" date="2017-05" db="EMBL/GenBank/DDBJ databases">
        <authorList>
            <person name="Varghese N."/>
            <person name="Submissions S."/>
        </authorList>
    </citation>
    <scope>NUCLEOTIDE SEQUENCE [LARGE SCALE GENOMIC DNA]</scope>
    <source>
        <strain evidence="1 2">DSM 18015</strain>
    </source>
</reference>
<accession>A0ABY1R2L5</accession>
<dbReference type="Proteomes" id="UP001158050">
    <property type="component" value="Unassembled WGS sequence"/>
</dbReference>
<keyword evidence="2" id="KW-1185">Reference proteome</keyword>
<proteinExistence type="predicted"/>